<keyword evidence="1" id="KW-1185">Reference proteome</keyword>
<dbReference type="AlphaFoldDB" id="A0A915HPG3"/>
<sequence length="187" mass="21727">MKNGAPNCCSMAEDQIRAYYVLISGDSVYFHAQMQYVSVENQRQGSISFRVQGERFEPILKHLCSHPFVFAEGVTPGRQCKILVTSPFGWYRGCQFMCQPLRNNITPSVIMMHVKPWEKDLIKQYEACKLLTYCGEFVHNSATYWSIKQDMDNLPQLLVPYNSPVRRKTTQISRDLTIFYAYMMLLL</sequence>
<dbReference type="WBParaSite" id="nRc.2.0.1.t03355-RA">
    <property type="protein sequence ID" value="nRc.2.0.1.t03355-RA"/>
    <property type="gene ID" value="nRc.2.0.1.g03355"/>
</dbReference>
<protein>
    <submittedName>
        <fullName evidence="2">Uncharacterized protein</fullName>
    </submittedName>
</protein>
<reference evidence="2" key="1">
    <citation type="submission" date="2022-11" db="UniProtKB">
        <authorList>
            <consortium name="WormBaseParasite"/>
        </authorList>
    </citation>
    <scope>IDENTIFICATION</scope>
</reference>
<accession>A0A915HPG3</accession>
<organism evidence="1 2">
    <name type="scientific">Romanomermis culicivorax</name>
    <name type="common">Nematode worm</name>
    <dbReference type="NCBI Taxonomy" id="13658"/>
    <lineage>
        <taxon>Eukaryota</taxon>
        <taxon>Metazoa</taxon>
        <taxon>Ecdysozoa</taxon>
        <taxon>Nematoda</taxon>
        <taxon>Enoplea</taxon>
        <taxon>Dorylaimia</taxon>
        <taxon>Mermithida</taxon>
        <taxon>Mermithoidea</taxon>
        <taxon>Mermithidae</taxon>
        <taxon>Romanomermis</taxon>
    </lineage>
</organism>
<evidence type="ECO:0000313" key="1">
    <source>
        <dbReference type="Proteomes" id="UP000887565"/>
    </source>
</evidence>
<evidence type="ECO:0000313" key="2">
    <source>
        <dbReference type="WBParaSite" id="nRc.2.0.1.t03355-RA"/>
    </source>
</evidence>
<name>A0A915HPG3_ROMCU</name>
<dbReference type="Proteomes" id="UP000887565">
    <property type="component" value="Unplaced"/>
</dbReference>
<proteinExistence type="predicted"/>